<gene>
    <name evidence="2" type="ORF">ID128_02160</name>
</gene>
<evidence type="ECO:0000313" key="3">
    <source>
        <dbReference type="Proteomes" id="UP000516514"/>
    </source>
</evidence>
<evidence type="ECO:0008006" key="4">
    <source>
        <dbReference type="Google" id="ProtNLM"/>
    </source>
</evidence>
<dbReference type="SUPFAM" id="SSF56925">
    <property type="entry name" value="OMPA-like"/>
    <property type="match status" value="1"/>
</dbReference>
<dbReference type="EMBL" id="CP061738">
    <property type="protein sequence ID" value="QOD38654.1"/>
    <property type="molecule type" value="Genomic_DNA"/>
</dbReference>
<keyword evidence="3" id="KW-1185">Reference proteome</keyword>
<dbReference type="RefSeq" id="WP_191111412.1">
    <property type="nucleotide sequence ID" value="NZ_CP061738.1"/>
</dbReference>
<evidence type="ECO:0000256" key="1">
    <source>
        <dbReference type="SAM" id="SignalP"/>
    </source>
</evidence>
<accession>A0A7M3U2L9</accession>
<protein>
    <recommendedName>
        <fullName evidence="4">Outer membrane protein beta-barrel domain-containing protein</fullName>
    </recommendedName>
</protein>
<sequence length="222" mass="24242">MKKIFAFAILLTSSLAGIAEDATDYKHYIGLNLGGGLGGNLSGDSYVSLAAIAESSIVFGYHYNRNSKFELEALYSLKSSLYLGRLRTGRGIEMRDETGISLLANYRFYPICDPVKLYVSGGLGAYFQPISLNLNVSTTDKKGDRTESNGEGNNNISLIEKYDSPLDSILDSIAYKLKVGIDYKIIQRLGGIVGVTLGERLLSLKALKVPDITLEVGVRYNF</sequence>
<dbReference type="InterPro" id="IPR011250">
    <property type="entry name" value="OMP/PagP_B-barrel"/>
</dbReference>
<feature type="chain" id="PRO_5032818905" description="Outer membrane protein beta-barrel domain-containing protein" evidence="1">
    <location>
        <begin position="19"/>
        <end position="222"/>
    </location>
</feature>
<reference evidence="2 3" key="1">
    <citation type="submission" date="2020-09" db="EMBL/GenBank/DDBJ databases">
        <title>An Earliest Endosymbiont, Wolbachia massiliensis sp. nov., Strain PL13 From the Bed Bug (Cimex hemipterius), Type strain of a New supergroup T.</title>
        <authorList>
            <person name="Laidoudi Y."/>
            <person name="Levasseur A."/>
            <person name="Medkour H."/>
            <person name="Maaloum M."/>
            <person name="BenKhedher M."/>
            <person name="Sambou M."/>
            <person name="Bassene H."/>
            <person name="Davoust B."/>
            <person name="Fenollar F."/>
            <person name="Raoult D."/>
            <person name="Mediannikov O."/>
        </authorList>
    </citation>
    <scope>NUCLEOTIDE SEQUENCE [LARGE SCALE GENOMIC DNA]</scope>
    <source>
        <strain evidence="2 3">PL13</strain>
    </source>
</reference>
<keyword evidence="1" id="KW-0732">Signal</keyword>
<feature type="signal peptide" evidence="1">
    <location>
        <begin position="1"/>
        <end position="18"/>
    </location>
</feature>
<dbReference type="Gene3D" id="2.40.160.20">
    <property type="match status" value="1"/>
</dbReference>
<proteinExistence type="predicted"/>
<dbReference type="Proteomes" id="UP000516514">
    <property type="component" value="Chromosome"/>
</dbReference>
<dbReference type="AlphaFoldDB" id="A0A7M3U2L9"/>
<name>A0A7M3U2L9_9RICK</name>
<dbReference type="KEGG" id="wms:ID128_02160"/>
<evidence type="ECO:0000313" key="2">
    <source>
        <dbReference type="EMBL" id="QOD38654.1"/>
    </source>
</evidence>
<organism evidence="2 3">
    <name type="scientific">Candidatus Wolbachia massiliensis</name>
    <dbReference type="NCBI Taxonomy" id="1845000"/>
    <lineage>
        <taxon>Bacteria</taxon>
        <taxon>Pseudomonadati</taxon>
        <taxon>Pseudomonadota</taxon>
        <taxon>Alphaproteobacteria</taxon>
        <taxon>Rickettsiales</taxon>
        <taxon>Anaplasmataceae</taxon>
        <taxon>Wolbachieae</taxon>
        <taxon>Wolbachia</taxon>
    </lineage>
</organism>